<feature type="compositionally biased region" description="Low complexity" evidence="8">
    <location>
        <begin position="16"/>
        <end position="25"/>
    </location>
</feature>
<feature type="transmembrane region" description="Helical" evidence="9">
    <location>
        <begin position="1194"/>
        <end position="1212"/>
    </location>
</feature>
<evidence type="ECO:0000256" key="9">
    <source>
        <dbReference type="SAM" id="Phobius"/>
    </source>
</evidence>
<evidence type="ECO:0000259" key="10">
    <source>
        <dbReference type="Pfam" id="PF00675"/>
    </source>
</evidence>
<comment type="similarity">
    <text evidence="2">Belongs to the peptidase M16 family.</text>
</comment>
<dbReference type="InterPro" id="IPR050626">
    <property type="entry name" value="Peptidase_M16"/>
</dbReference>
<feature type="domain" description="Peptidase M16 middle/third" evidence="12">
    <location>
        <begin position="524"/>
        <end position="808"/>
    </location>
</feature>
<dbReference type="GO" id="GO:0051603">
    <property type="term" value="P:proteolysis involved in protein catabolic process"/>
    <property type="evidence" value="ECO:0007669"/>
    <property type="project" value="TreeGrafter"/>
</dbReference>
<evidence type="ECO:0000256" key="1">
    <source>
        <dbReference type="ARBA" id="ARBA00001947"/>
    </source>
</evidence>
<dbReference type="EMBL" id="HBHQ01025264">
    <property type="protein sequence ID" value="CAD9825212.1"/>
    <property type="molecule type" value="Transcribed_RNA"/>
</dbReference>
<dbReference type="SUPFAM" id="SSF63411">
    <property type="entry name" value="LuxS/MPP-like metallohydrolase"/>
    <property type="match status" value="5"/>
</dbReference>
<proteinExistence type="inferred from homology"/>
<keyword evidence="3" id="KW-0645">Protease</keyword>
<evidence type="ECO:0000256" key="6">
    <source>
        <dbReference type="ARBA" id="ARBA00022833"/>
    </source>
</evidence>
<dbReference type="Pfam" id="PF16187">
    <property type="entry name" value="Peptidase_M16_M"/>
    <property type="match status" value="1"/>
</dbReference>
<dbReference type="Gene3D" id="3.30.830.10">
    <property type="entry name" value="Metalloenzyme, LuxS/M16 peptidase-like"/>
    <property type="match status" value="4"/>
</dbReference>
<dbReference type="PROSITE" id="PS00143">
    <property type="entry name" value="INSULINASE"/>
    <property type="match status" value="1"/>
</dbReference>
<gene>
    <name evidence="13" type="ORF">ASEP1449_LOCUS17046</name>
</gene>
<accession>A0A7S2XRT4</accession>
<dbReference type="GO" id="GO:0046872">
    <property type="term" value="F:metal ion binding"/>
    <property type="evidence" value="ECO:0007669"/>
    <property type="project" value="UniProtKB-KW"/>
</dbReference>
<feature type="region of interest" description="Disordered" evidence="8">
    <location>
        <begin position="201"/>
        <end position="234"/>
    </location>
</feature>
<name>A0A7S2XRT4_9STRA</name>
<feature type="compositionally biased region" description="Polar residues" evidence="8">
    <location>
        <begin position="203"/>
        <end position="215"/>
    </location>
</feature>
<dbReference type="Pfam" id="PF05193">
    <property type="entry name" value="Peptidase_M16_C"/>
    <property type="match status" value="2"/>
</dbReference>
<evidence type="ECO:0000256" key="7">
    <source>
        <dbReference type="ARBA" id="ARBA00023049"/>
    </source>
</evidence>
<keyword evidence="9" id="KW-0812">Transmembrane</keyword>
<evidence type="ECO:0000256" key="5">
    <source>
        <dbReference type="ARBA" id="ARBA00022801"/>
    </source>
</evidence>
<keyword evidence="6" id="KW-0862">Zinc</keyword>
<feature type="compositionally biased region" description="Low complexity" evidence="8">
    <location>
        <begin position="216"/>
        <end position="230"/>
    </location>
</feature>
<protein>
    <recommendedName>
        <fullName evidence="14">Peptidase M16 N-terminal domain-containing protein</fullName>
    </recommendedName>
</protein>
<evidence type="ECO:0000259" key="11">
    <source>
        <dbReference type="Pfam" id="PF05193"/>
    </source>
</evidence>
<feature type="region of interest" description="Disordered" evidence="8">
    <location>
        <begin position="1"/>
        <end position="25"/>
    </location>
</feature>
<dbReference type="InterPro" id="IPR011249">
    <property type="entry name" value="Metalloenz_LuxS/M16"/>
</dbReference>
<dbReference type="GO" id="GO:0043171">
    <property type="term" value="P:peptide catabolic process"/>
    <property type="evidence" value="ECO:0007669"/>
    <property type="project" value="TreeGrafter"/>
</dbReference>
<feature type="domain" description="Peptidase M16 N-terminal" evidence="10">
    <location>
        <begin position="62"/>
        <end position="193"/>
    </location>
</feature>
<dbReference type="GO" id="GO:0005829">
    <property type="term" value="C:cytosol"/>
    <property type="evidence" value="ECO:0007669"/>
    <property type="project" value="TreeGrafter"/>
</dbReference>
<dbReference type="PANTHER" id="PTHR43690">
    <property type="entry name" value="NARDILYSIN"/>
    <property type="match status" value="1"/>
</dbReference>
<evidence type="ECO:0000256" key="8">
    <source>
        <dbReference type="SAM" id="MobiDB-lite"/>
    </source>
</evidence>
<dbReference type="PANTHER" id="PTHR43690:SF18">
    <property type="entry name" value="INSULIN-DEGRADING ENZYME-RELATED"/>
    <property type="match status" value="1"/>
</dbReference>
<dbReference type="Pfam" id="PF00675">
    <property type="entry name" value="Peptidase_M16"/>
    <property type="match status" value="1"/>
</dbReference>
<feature type="domain" description="Peptidase M16 C-terminal" evidence="11">
    <location>
        <begin position="236"/>
        <end position="430"/>
    </location>
</feature>
<organism evidence="13">
    <name type="scientific">Attheya septentrionalis</name>
    <dbReference type="NCBI Taxonomy" id="420275"/>
    <lineage>
        <taxon>Eukaryota</taxon>
        <taxon>Sar</taxon>
        <taxon>Stramenopiles</taxon>
        <taxon>Ochrophyta</taxon>
        <taxon>Bacillariophyta</taxon>
        <taxon>Coscinodiscophyceae</taxon>
        <taxon>Chaetocerotophycidae</taxon>
        <taxon>Chaetocerotales</taxon>
        <taxon>Attheyaceae</taxon>
        <taxon>Attheya</taxon>
    </lineage>
</organism>
<sequence length="1227" mass="137077">MSAESVSEVGETMEGVNTNTNTNISSNDVTNFEVKELEGVRKGKSDWREYRAIELENGATCVLVSDKESKTTAMAVSVNVGASADPRELSGLAHFCEHMCFLGSEAYPGENEYKRYLSSHGGQSNASTSMHFTTYKFDILADHAEPAVDRFANFFVGPLFSPSGTAREVNAVDSENSKNLTTDGRRRLQILKAMADPNHHYSKFSTGNATTLPAANSNSDEPTTTTTTDNDSNHVREALLAFHRRHYRPDNMGIVIVGPQSLDTLQSWVVPRFAPMVDRWTGDESSLTKVELLVEQAAKEAPNNKFHQPQPPYFPAFRPELQGGTWPVLLTTKPLRSVRKLVLMFPLPSVRYQQERSPVKILSHLLGHEGKGSSFAALQDAGLVNSLSTGLRISAPDNSLLQIDVSLTERGEERWTDVASVLFDHCRLLSQTAQTAAGQCGNQQEQEEALNELQRIWSEIVKLNIMQFNQTSPGQAYGLAPGLSQSILYNGTKKCMSSGWQLEEDESTLPLGLLVDFALQLNPANCIVERCSQAAWDEQVTSTTTSNKVEEKNVNIDSSAVTFGLQKEKWYGVEYYTSKIDSDTVTRWETDGAVAPEPLGNLHLPTPNRFIPRTLELCADLTEEARRGPRIDKEIDPPNLIVDEPNVGRLWHRLDDRYALPQSSLQILLRNAAVENVFDAEEQTWHHDVDASIRSLILTGVFSDAMAQETYDADLAGLHWSLSKSSSGILLSCFGYSDRLPDLAVQLLQDFVLRPETILRESHLRATKDQVVRNFESYFQSRRADSHAMYYRDLLLSSKGGGIEQSLEAAKSTNLESLLAQHKLIFSNPEMFAECFFTGNVSQHEARQFFDSACAMLKEATAKSAPDPSKSAVTAVRKPKNRWIPGGLERRLAAGEDVELSFNSKNPEEENGAVLVTYQSQIPGWKGDHLSTRESLKSSASIRLICHMMKEPLFDDLRTKQQLGYVVSGYYDLSFSSRPHDLYQQKEQDLQADGEGAVVTPIDFIVVNILSRKLPPTEVAARVDEFLVNFREMLVEMPESQIRDHSDALGQKMLKPIQKLGSEASVHFGKIRRYAPEVLGNWKKRDASIPWDSAKVMAKEIQSLDRSDLLQTWDRVVAGKNRSRVVSLVYGKTFPLEAPKESSSWISRWNVSQNNPIRTIQDLMSKRKELEPFDAKWRREKSFFQTLGRRQKSFGVAAAAFLGVGILGYYASNKNTDSTSDRTTKAR</sequence>
<dbReference type="GO" id="GO:0005739">
    <property type="term" value="C:mitochondrion"/>
    <property type="evidence" value="ECO:0007669"/>
    <property type="project" value="TreeGrafter"/>
</dbReference>
<dbReference type="InterPro" id="IPR001431">
    <property type="entry name" value="Pept_M16_Zn_BS"/>
</dbReference>
<comment type="cofactor">
    <cofactor evidence="1">
        <name>Zn(2+)</name>
        <dbReference type="ChEBI" id="CHEBI:29105"/>
    </cofactor>
</comment>
<reference evidence="13" key="1">
    <citation type="submission" date="2021-01" db="EMBL/GenBank/DDBJ databases">
        <authorList>
            <person name="Corre E."/>
            <person name="Pelletier E."/>
            <person name="Niang G."/>
            <person name="Scheremetjew M."/>
            <person name="Finn R."/>
            <person name="Kale V."/>
            <person name="Holt S."/>
            <person name="Cochrane G."/>
            <person name="Meng A."/>
            <person name="Brown T."/>
            <person name="Cohen L."/>
        </authorList>
    </citation>
    <scope>NUCLEOTIDE SEQUENCE</scope>
    <source>
        <strain evidence="13">CCMP2084</strain>
    </source>
</reference>
<feature type="domain" description="Peptidase M16 C-terminal" evidence="11">
    <location>
        <begin position="814"/>
        <end position="973"/>
    </location>
</feature>
<dbReference type="InterPro" id="IPR011765">
    <property type="entry name" value="Pept_M16_N"/>
</dbReference>
<evidence type="ECO:0000256" key="3">
    <source>
        <dbReference type="ARBA" id="ARBA00022670"/>
    </source>
</evidence>
<keyword evidence="9" id="KW-0472">Membrane</keyword>
<evidence type="ECO:0008006" key="14">
    <source>
        <dbReference type="Google" id="ProtNLM"/>
    </source>
</evidence>
<dbReference type="InterPro" id="IPR032632">
    <property type="entry name" value="Peptidase_M16_M"/>
</dbReference>
<dbReference type="InterPro" id="IPR007863">
    <property type="entry name" value="Peptidase_M16_C"/>
</dbReference>
<keyword evidence="4" id="KW-0479">Metal-binding</keyword>
<evidence type="ECO:0000259" key="12">
    <source>
        <dbReference type="Pfam" id="PF16187"/>
    </source>
</evidence>
<keyword evidence="5" id="KW-0378">Hydrolase</keyword>
<keyword evidence="9" id="KW-1133">Transmembrane helix</keyword>
<evidence type="ECO:0000256" key="2">
    <source>
        <dbReference type="ARBA" id="ARBA00007261"/>
    </source>
</evidence>
<evidence type="ECO:0000256" key="4">
    <source>
        <dbReference type="ARBA" id="ARBA00022723"/>
    </source>
</evidence>
<dbReference type="FunFam" id="3.30.830.10:FF:000012">
    <property type="entry name" value="Protease 3"/>
    <property type="match status" value="1"/>
</dbReference>
<evidence type="ECO:0000313" key="13">
    <source>
        <dbReference type="EMBL" id="CAD9825212.1"/>
    </source>
</evidence>
<dbReference type="AlphaFoldDB" id="A0A7S2XRT4"/>
<dbReference type="GO" id="GO:0004222">
    <property type="term" value="F:metalloendopeptidase activity"/>
    <property type="evidence" value="ECO:0007669"/>
    <property type="project" value="InterPro"/>
</dbReference>
<keyword evidence="7" id="KW-0482">Metalloprotease</keyword>